<feature type="domain" description="DUF7732" evidence="4">
    <location>
        <begin position="94"/>
        <end position="214"/>
    </location>
</feature>
<name>A0A9Q9EJV3_9PEZI</name>
<feature type="compositionally biased region" description="Low complexity" evidence="1">
    <location>
        <begin position="55"/>
        <end position="80"/>
    </location>
</feature>
<evidence type="ECO:0000313" key="6">
    <source>
        <dbReference type="Proteomes" id="UP001056384"/>
    </source>
</evidence>
<dbReference type="PANTHER" id="PTHR42091:SF1">
    <property type="entry name" value="CONSERVED GLYCINE-RICH PROTEIN (AFU_ORTHOLOGUE AFUA_7G02440)"/>
    <property type="match status" value="1"/>
</dbReference>
<keyword evidence="2" id="KW-0472">Membrane</keyword>
<keyword evidence="2" id="KW-1133">Transmembrane helix</keyword>
<feature type="region of interest" description="Disordered" evidence="1">
    <location>
        <begin position="37"/>
        <end position="83"/>
    </location>
</feature>
<proteinExistence type="predicted"/>
<dbReference type="OrthoDB" id="5425547at2759"/>
<keyword evidence="3" id="KW-0732">Signal</keyword>
<dbReference type="InterPro" id="IPR056634">
    <property type="entry name" value="DUF7732"/>
</dbReference>
<evidence type="ECO:0000256" key="2">
    <source>
        <dbReference type="SAM" id="Phobius"/>
    </source>
</evidence>
<feature type="transmembrane region" description="Helical" evidence="2">
    <location>
        <begin position="114"/>
        <end position="137"/>
    </location>
</feature>
<evidence type="ECO:0000313" key="5">
    <source>
        <dbReference type="EMBL" id="USW53415.1"/>
    </source>
</evidence>
<dbReference type="Proteomes" id="UP001056384">
    <property type="component" value="Chromosome 5"/>
</dbReference>
<protein>
    <recommendedName>
        <fullName evidence="4">DUF7732 domain-containing protein</fullName>
    </recommendedName>
</protein>
<gene>
    <name evidence="5" type="ORF">Slin15195_G067340</name>
</gene>
<keyword evidence="2" id="KW-0812">Transmembrane</keyword>
<feature type="signal peptide" evidence="3">
    <location>
        <begin position="1"/>
        <end position="21"/>
    </location>
</feature>
<keyword evidence="6" id="KW-1185">Reference proteome</keyword>
<feature type="chain" id="PRO_5040114415" description="DUF7732 domain-containing protein" evidence="3">
    <location>
        <begin position="22"/>
        <end position="245"/>
    </location>
</feature>
<evidence type="ECO:0000259" key="4">
    <source>
        <dbReference type="Pfam" id="PF24866"/>
    </source>
</evidence>
<reference evidence="5" key="1">
    <citation type="submission" date="2022-06" db="EMBL/GenBank/DDBJ databases">
        <title>Complete genome sequences of two strains of the flax pathogen Septoria linicola.</title>
        <authorList>
            <person name="Lapalu N."/>
            <person name="Simon A."/>
            <person name="Demenou B."/>
            <person name="Paumier D."/>
            <person name="Guillot M.-P."/>
            <person name="Gout L."/>
            <person name="Valade R."/>
        </authorList>
    </citation>
    <scope>NUCLEOTIDE SEQUENCE</scope>
    <source>
        <strain evidence="5">SE15195</strain>
    </source>
</reference>
<evidence type="ECO:0000256" key="1">
    <source>
        <dbReference type="SAM" id="MobiDB-lite"/>
    </source>
</evidence>
<dbReference type="Pfam" id="PF24866">
    <property type="entry name" value="DUF7732"/>
    <property type="match status" value="1"/>
</dbReference>
<accession>A0A9Q9EJV3</accession>
<sequence length="245" mass="24961">MQLPQTILFLLTFFTLGQALAVPGSLNDLTEASRELFKRKGGGGGGGRGGGGGSSSSSSGGSRSGSSGSSSSSGGRTSYSGGSGTPRSYGGGAYYGGGSAAPFRASRGTSRPGLAAPVLVGAGALAILPAFALYGAYSYGYPYYWAYRNNTSGEDVRHPAQCWCAQDQQCSCDANNDTDYQNAVANDPNQSKLVRFPGNDTDTLVVNGTVSDDTTAPTENGAMGMKEMVGYWPMVAVAVATAFAL</sequence>
<evidence type="ECO:0000256" key="3">
    <source>
        <dbReference type="SAM" id="SignalP"/>
    </source>
</evidence>
<organism evidence="5 6">
    <name type="scientific">Septoria linicola</name>
    <dbReference type="NCBI Taxonomy" id="215465"/>
    <lineage>
        <taxon>Eukaryota</taxon>
        <taxon>Fungi</taxon>
        <taxon>Dikarya</taxon>
        <taxon>Ascomycota</taxon>
        <taxon>Pezizomycotina</taxon>
        <taxon>Dothideomycetes</taxon>
        <taxon>Dothideomycetidae</taxon>
        <taxon>Mycosphaerellales</taxon>
        <taxon>Mycosphaerellaceae</taxon>
        <taxon>Septoria</taxon>
    </lineage>
</organism>
<dbReference type="AlphaFoldDB" id="A0A9Q9EJV3"/>
<dbReference type="PANTHER" id="PTHR42091">
    <property type="entry name" value="CONSERVED GLYCINE-RICH PROTEIN (AFU_ORTHOLOGUE AFUA_7G02440)"/>
    <property type="match status" value="1"/>
</dbReference>
<feature type="compositionally biased region" description="Gly residues" evidence="1">
    <location>
        <begin position="42"/>
        <end position="54"/>
    </location>
</feature>
<dbReference type="EMBL" id="CP099422">
    <property type="protein sequence ID" value="USW53415.1"/>
    <property type="molecule type" value="Genomic_DNA"/>
</dbReference>